<dbReference type="InterPro" id="IPR018060">
    <property type="entry name" value="HTH_AraC"/>
</dbReference>
<dbReference type="AlphaFoldDB" id="A0A5B7SRI1"/>
<dbReference type="SUPFAM" id="SSF46689">
    <property type="entry name" value="Homeodomain-like"/>
    <property type="match status" value="2"/>
</dbReference>
<dbReference type="InterPro" id="IPR003313">
    <property type="entry name" value="AraC-bd"/>
</dbReference>
<evidence type="ECO:0000256" key="3">
    <source>
        <dbReference type="ARBA" id="ARBA00023163"/>
    </source>
</evidence>
<dbReference type="Proteomes" id="UP000310017">
    <property type="component" value="Chromosome"/>
</dbReference>
<evidence type="ECO:0000313" key="6">
    <source>
        <dbReference type="Proteomes" id="UP000310017"/>
    </source>
</evidence>
<dbReference type="GO" id="GO:0043565">
    <property type="term" value="F:sequence-specific DNA binding"/>
    <property type="evidence" value="ECO:0007669"/>
    <property type="project" value="InterPro"/>
</dbReference>
<dbReference type="Gene3D" id="2.60.120.280">
    <property type="entry name" value="Regulatory protein AraC"/>
    <property type="match status" value="1"/>
</dbReference>
<evidence type="ECO:0000259" key="4">
    <source>
        <dbReference type="PROSITE" id="PS01124"/>
    </source>
</evidence>
<evidence type="ECO:0000256" key="1">
    <source>
        <dbReference type="ARBA" id="ARBA00023015"/>
    </source>
</evidence>
<name>A0A5B7SRI1_9FLAO</name>
<protein>
    <submittedName>
        <fullName evidence="5">Helix-turn-helix domain-containing protein</fullName>
    </submittedName>
</protein>
<keyword evidence="6" id="KW-1185">Reference proteome</keyword>
<dbReference type="SUPFAM" id="SSF51215">
    <property type="entry name" value="Regulatory protein AraC"/>
    <property type="match status" value="1"/>
</dbReference>
<dbReference type="PANTHER" id="PTHR43280:SF30">
    <property type="entry name" value="MMSAB OPERON REGULATORY PROTEIN"/>
    <property type="match status" value="1"/>
</dbReference>
<dbReference type="EMBL" id="CP040710">
    <property type="protein sequence ID" value="QCW99499.1"/>
    <property type="molecule type" value="Genomic_DNA"/>
</dbReference>
<organism evidence="5 6">
    <name type="scientific">Aggregatimonas sangjinii</name>
    <dbReference type="NCBI Taxonomy" id="2583587"/>
    <lineage>
        <taxon>Bacteria</taxon>
        <taxon>Pseudomonadati</taxon>
        <taxon>Bacteroidota</taxon>
        <taxon>Flavobacteriia</taxon>
        <taxon>Flavobacteriales</taxon>
        <taxon>Flavobacteriaceae</taxon>
        <taxon>Aggregatimonas</taxon>
    </lineage>
</organism>
<dbReference type="InterPro" id="IPR009057">
    <property type="entry name" value="Homeodomain-like_sf"/>
</dbReference>
<dbReference type="OrthoDB" id="9813413at2"/>
<dbReference type="GO" id="GO:0003700">
    <property type="term" value="F:DNA-binding transcription factor activity"/>
    <property type="evidence" value="ECO:0007669"/>
    <property type="project" value="InterPro"/>
</dbReference>
<dbReference type="Pfam" id="PF02311">
    <property type="entry name" value="AraC_binding"/>
    <property type="match status" value="1"/>
</dbReference>
<sequence>MSDSPLLEQGFLGQKMIVLPNTIKKRLAGNQLTRSFYITDMGFYPKALNHFRIRKNGAPEYIFIYCIEGSGIMRIDGASIQVVPNSFYIIPKNTSHSYRANKHDPWSIYWLHFGGEGAKRLYKRYSRQKRISGTLPFENERLLLFDQIFRMLQSEYTSTQLEFANILGLNFVSSFVYCEIDQNVQTDNRNSLVDMIIQFLNDNLDKSFKTEDIAKHFNYSSSYLFNIFKKRTGYSLIHFFNLKKVQKACEYLKYTDLSVKEISYKMSFQDPLYFSRTFKKYIGVPPRTYRRQQHN</sequence>
<dbReference type="InterPro" id="IPR037923">
    <property type="entry name" value="HTH-like"/>
</dbReference>
<dbReference type="KEGG" id="asag:FGM00_05000"/>
<proteinExistence type="predicted"/>
<dbReference type="CDD" id="cd06986">
    <property type="entry name" value="cupin_MmsR-like_N"/>
    <property type="match status" value="1"/>
</dbReference>
<dbReference type="PANTHER" id="PTHR43280">
    <property type="entry name" value="ARAC-FAMILY TRANSCRIPTIONAL REGULATOR"/>
    <property type="match status" value="1"/>
</dbReference>
<dbReference type="PROSITE" id="PS01124">
    <property type="entry name" value="HTH_ARAC_FAMILY_2"/>
    <property type="match status" value="1"/>
</dbReference>
<keyword evidence="2" id="KW-0238">DNA-binding</keyword>
<gene>
    <name evidence="5" type="ORF">FGM00_05000</name>
</gene>
<dbReference type="RefSeq" id="WP_138851852.1">
    <property type="nucleotide sequence ID" value="NZ_CP040710.1"/>
</dbReference>
<keyword evidence="3" id="KW-0804">Transcription</keyword>
<keyword evidence="1" id="KW-0805">Transcription regulation</keyword>
<dbReference type="Gene3D" id="1.10.10.60">
    <property type="entry name" value="Homeodomain-like"/>
    <property type="match status" value="2"/>
</dbReference>
<dbReference type="InterPro" id="IPR020449">
    <property type="entry name" value="Tscrpt_reg_AraC-type_HTH"/>
</dbReference>
<dbReference type="Pfam" id="PF12833">
    <property type="entry name" value="HTH_18"/>
    <property type="match status" value="1"/>
</dbReference>
<dbReference type="SMART" id="SM00342">
    <property type="entry name" value="HTH_ARAC"/>
    <property type="match status" value="1"/>
</dbReference>
<dbReference type="PRINTS" id="PR00032">
    <property type="entry name" value="HTHARAC"/>
</dbReference>
<feature type="domain" description="HTH araC/xylS-type" evidence="4">
    <location>
        <begin position="194"/>
        <end position="292"/>
    </location>
</feature>
<accession>A0A5B7SRI1</accession>
<reference evidence="5 6" key="1">
    <citation type="submission" date="2019-05" db="EMBL/GenBank/DDBJ databases">
        <title>Genome sequencing of F202Z8.</title>
        <authorList>
            <person name="Kwon Y.M."/>
        </authorList>
    </citation>
    <scope>NUCLEOTIDE SEQUENCE [LARGE SCALE GENOMIC DNA]</scope>
    <source>
        <strain evidence="5 6">F202Z8</strain>
    </source>
</reference>
<evidence type="ECO:0000256" key="2">
    <source>
        <dbReference type="ARBA" id="ARBA00023125"/>
    </source>
</evidence>
<evidence type="ECO:0000313" key="5">
    <source>
        <dbReference type="EMBL" id="QCW99499.1"/>
    </source>
</evidence>